<organism evidence="4 5">
    <name type="scientific">Varroa destructor</name>
    <name type="common">Honeybee mite</name>
    <dbReference type="NCBI Taxonomy" id="109461"/>
    <lineage>
        <taxon>Eukaryota</taxon>
        <taxon>Metazoa</taxon>
        <taxon>Ecdysozoa</taxon>
        <taxon>Arthropoda</taxon>
        <taxon>Chelicerata</taxon>
        <taxon>Arachnida</taxon>
        <taxon>Acari</taxon>
        <taxon>Parasitiformes</taxon>
        <taxon>Mesostigmata</taxon>
        <taxon>Gamasina</taxon>
        <taxon>Dermanyssoidea</taxon>
        <taxon>Varroidae</taxon>
        <taxon>Varroa</taxon>
    </lineage>
</organism>
<evidence type="ECO:0000313" key="5">
    <source>
        <dbReference type="Proteomes" id="UP000594260"/>
    </source>
</evidence>
<dbReference type="PANTHER" id="PTHR21261:SF15">
    <property type="entry name" value="BEATEN PATH IIIA, ISOFORM D-RELATED"/>
    <property type="match status" value="1"/>
</dbReference>
<dbReference type="RefSeq" id="XP_022643428.1">
    <property type="nucleotide sequence ID" value="XM_022787693.1"/>
</dbReference>
<dbReference type="FunFam" id="2.60.40.10:FF:000437">
    <property type="entry name" value="Beat-IIIc, isoform A"/>
    <property type="match status" value="1"/>
</dbReference>
<dbReference type="Pfam" id="PF08205">
    <property type="entry name" value="C2-set_2"/>
    <property type="match status" value="1"/>
</dbReference>
<feature type="signal peptide" evidence="2">
    <location>
        <begin position="1"/>
        <end position="26"/>
    </location>
</feature>
<dbReference type="SUPFAM" id="SSF48726">
    <property type="entry name" value="Immunoglobulin"/>
    <property type="match status" value="1"/>
</dbReference>
<dbReference type="GeneID" id="111242827"/>
<protein>
    <recommendedName>
        <fullName evidence="3">Ig-like domain-containing protein</fullName>
    </recommendedName>
</protein>
<feature type="domain" description="Ig-like" evidence="3">
    <location>
        <begin position="40"/>
        <end position="136"/>
    </location>
</feature>
<dbReference type="InParanoid" id="A0A7M7IWD3"/>
<sequence>MKCRGFWRSRTTTVLFAVLAVHTTQANGLRLTSLLVPGSVQSGEHVRLLCEYDLESETLYSVKWYKNNIEFFRYLPAEAMPGQVYDLPGLFVDPAKSTKNVVYLSRTDINSEGVYGCEVSTEGPSYQTVRGEKEMRIYVLPNEGPVIQGLSTSYHVGDVVNATCYSRPSRPKAMLRWYINNLAPSGLHQITHSGAVRHDNGLQSVSSNIQFTIRQTDVARGRLELRCMAYVLQTESRTSEELVMGDRVQPVRYPKRNTVFTGEAREVGSPIIRTARQRYDVGDELNVNCSGGGDVAQIVQLQWYVNDKEARQDVLRKYNNASPNGGNLLGLRFRLQPVHFPNDELKLKCVATTMKEVSQSSDAFAYEASQYVSGLHLTSGAAGSPSACYRTPGLHSTFFDALQTTLVTLCCAIFFFGQLHFRFSL</sequence>
<dbReference type="InterPro" id="IPR013162">
    <property type="entry name" value="CD80_C2-set"/>
</dbReference>
<evidence type="ECO:0000256" key="1">
    <source>
        <dbReference type="ARBA" id="ARBA00023157"/>
    </source>
</evidence>
<dbReference type="EnsemblMetazoa" id="XM_022787692">
    <property type="protein sequence ID" value="XP_022643427"/>
    <property type="gene ID" value="LOC111242827"/>
</dbReference>
<evidence type="ECO:0000256" key="2">
    <source>
        <dbReference type="SAM" id="SignalP"/>
    </source>
</evidence>
<dbReference type="InterPro" id="IPR036179">
    <property type="entry name" value="Ig-like_dom_sf"/>
</dbReference>
<evidence type="ECO:0000259" key="3">
    <source>
        <dbReference type="PROSITE" id="PS50835"/>
    </source>
</evidence>
<dbReference type="KEGG" id="vde:111242827"/>
<reference evidence="4" key="1">
    <citation type="submission" date="2021-01" db="UniProtKB">
        <authorList>
            <consortium name="EnsemblMetazoa"/>
        </authorList>
    </citation>
    <scope>IDENTIFICATION</scope>
</reference>
<dbReference type="OMA" id="CEYDLEN"/>
<dbReference type="AlphaFoldDB" id="A0A7M7IWD3"/>
<feature type="chain" id="PRO_5033913510" description="Ig-like domain-containing protein" evidence="2">
    <location>
        <begin position="27"/>
        <end position="425"/>
    </location>
</feature>
<dbReference type="InterPro" id="IPR007110">
    <property type="entry name" value="Ig-like_dom"/>
</dbReference>
<keyword evidence="1" id="KW-1015">Disulfide bond</keyword>
<name>A0A7M7IWD3_VARDE</name>
<accession>A0A7M7IWD3</accession>
<dbReference type="OrthoDB" id="6343941at2759"/>
<dbReference type="EnsemblMetazoa" id="XM_022787693">
    <property type="protein sequence ID" value="XP_022643428"/>
    <property type="gene ID" value="LOC111242827"/>
</dbReference>
<dbReference type="RefSeq" id="XP_022643427.1">
    <property type="nucleotide sequence ID" value="XM_022787692.1"/>
</dbReference>
<keyword evidence="2" id="KW-0732">Signal</keyword>
<dbReference type="InterPro" id="IPR013783">
    <property type="entry name" value="Ig-like_fold"/>
</dbReference>
<dbReference type="FunCoup" id="A0A7M7IWD3">
    <property type="interactions" value="30"/>
</dbReference>
<dbReference type="Gene3D" id="2.60.40.10">
    <property type="entry name" value="Immunoglobulins"/>
    <property type="match status" value="2"/>
</dbReference>
<dbReference type="PANTHER" id="PTHR21261">
    <property type="entry name" value="BEAT PROTEIN"/>
    <property type="match status" value="1"/>
</dbReference>
<keyword evidence="5" id="KW-1185">Reference proteome</keyword>
<dbReference type="Proteomes" id="UP000594260">
    <property type="component" value="Unplaced"/>
</dbReference>
<evidence type="ECO:0000313" key="4">
    <source>
        <dbReference type="EnsemblMetazoa" id="XP_022643427"/>
    </source>
</evidence>
<proteinExistence type="predicted"/>
<dbReference type="PROSITE" id="PS50835">
    <property type="entry name" value="IG_LIKE"/>
    <property type="match status" value="1"/>
</dbReference>